<protein>
    <recommendedName>
        <fullName evidence="6">Enoyl reductase (ER) domain-containing protein</fullName>
    </recommendedName>
</protein>
<keyword evidence="2 5" id="KW-0479">Metal-binding</keyword>
<keyword evidence="8" id="KW-1185">Reference proteome</keyword>
<dbReference type="Pfam" id="PF08240">
    <property type="entry name" value="ADH_N"/>
    <property type="match status" value="1"/>
</dbReference>
<dbReference type="InterPro" id="IPR011032">
    <property type="entry name" value="GroES-like_sf"/>
</dbReference>
<gene>
    <name evidence="7" type="ORF">LTR84_002618</name>
</gene>
<evidence type="ECO:0000256" key="2">
    <source>
        <dbReference type="ARBA" id="ARBA00022723"/>
    </source>
</evidence>
<dbReference type="SUPFAM" id="SSF50129">
    <property type="entry name" value="GroES-like"/>
    <property type="match status" value="1"/>
</dbReference>
<accession>A0AAV9NA94</accession>
<evidence type="ECO:0000313" key="8">
    <source>
        <dbReference type="Proteomes" id="UP001358417"/>
    </source>
</evidence>
<dbReference type="SUPFAM" id="SSF51735">
    <property type="entry name" value="NAD(P)-binding Rossmann-fold domains"/>
    <property type="match status" value="1"/>
</dbReference>
<organism evidence="7 8">
    <name type="scientific">Exophiala bonariae</name>
    <dbReference type="NCBI Taxonomy" id="1690606"/>
    <lineage>
        <taxon>Eukaryota</taxon>
        <taxon>Fungi</taxon>
        <taxon>Dikarya</taxon>
        <taxon>Ascomycota</taxon>
        <taxon>Pezizomycotina</taxon>
        <taxon>Eurotiomycetes</taxon>
        <taxon>Chaetothyriomycetidae</taxon>
        <taxon>Chaetothyriales</taxon>
        <taxon>Herpotrichiellaceae</taxon>
        <taxon>Exophiala</taxon>
    </lineage>
</organism>
<keyword evidence="3 5" id="KW-0862">Zinc</keyword>
<dbReference type="PROSITE" id="PS00065">
    <property type="entry name" value="D_2_HYDROXYACID_DH_1"/>
    <property type="match status" value="1"/>
</dbReference>
<keyword evidence="4" id="KW-0560">Oxidoreductase</keyword>
<name>A0AAV9NA94_9EURO</name>
<dbReference type="Gene3D" id="3.40.50.720">
    <property type="entry name" value="NAD(P)-binding Rossmann-like Domain"/>
    <property type="match status" value="1"/>
</dbReference>
<dbReference type="PROSITE" id="PS00059">
    <property type="entry name" value="ADH_ZINC"/>
    <property type="match status" value="1"/>
</dbReference>
<dbReference type="GO" id="GO:0016616">
    <property type="term" value="F:oxidoreductase activity, acting on the CH-OH group of donors, NAD or NADP as acceptor"/>
    <property type="evidence" value="ECO:0007669"/>
    <property type="project" value="InterPro"/>
</dbReference>
<dbReference type="InterPro" id="IPR013149">
    <property type="entry name" value="ADH-like_C"/>
</dbReference>
<dbReference type="CDD" id="cd05283">
    <property type="entry name" value="CAD1"/>
    <property type="match status" value="1"/>
</dbReference>
<dbReference type="Gene3D" id="3.90.180.10">
    <property type="entry name" value="Medium-chain alcohol dehydrogenases, catalytic domain"/>
    <property type="match status" value="1"/>
</dbReference>
<dbReference type="InterPro" id="IPR029752">
    <property type="entry name" value="D-isomer_DH_CS1"/>
</dbReference>
<reference evidence="7 8" key="1">
    <citation type="submission" date="2023-08" db="EMBL/GenBank/DDBJ databases">
        <title>Black Yeasts Isolated from many extreme environments.</title>
        <authorList>
            <person name="Coleine C."/>
            <person name="Stajich J.E."/>
            <person name="Selbmann L."/>
        </authorList>
    </citation>
    <scope>NUCLEOTIDE SEQUENCE [LARGE SCALE GENOMIC DNA]</scope>
    <source>
        <strain evidence="7 8">CCFEE 5792</strain>
    </source>
</reference>
<dbReference type="InterPro" id="IPR020843">
    <property type="entry name" value="ER"/>
</dbReference>
<dbReference type="AlphaFoldDB" id="A0AAV9NA94"/>
<evidence type="ECO:0000259" key="6">
    <source>
        <dbReference type="SMART" id="SM00829"/>
    </source>
</evidence>
<dbReference type="InterPro" id="IPR013154">
    <property type="entry name" value="ADH-like_N"/>
</dbReference>
<evidence type="ECO:0000256" key="5">
    <source>
        <dbReference type="RuleBase" id="RU361277"/>
    </source>
</evidence>
<sequence>MVEFTVFKGSKDGSITSSTTKRDIGPNQVLVKITHSGLCGTDVHYTHVDMGLGHEGAGIVEEVGKNVTLFKKGDTAGWGYVQGACGHCKQCLRGAETFCADREMYGEANLDQGSMATHGVWREDFLFHIPKALKLEDAAPLMCGGATVFNALQFHGVKSTDRVGVIGVGGLGHLAIQFAAKMGCEVVVFSGTDSKKEEALKLGATEFYATKDQKEIKINGKIDHLLVTTSAQPDWDLYLSVMAPSGTIYPLTVSNDDLKIPYMPIIMSGLKVQGSLVAARQIHNEMLNFAAVHNIRPMIQTFPLNLEGINDAFETLEGGKMRYRGVLVA</sequence>
<dbReference type="Proteomes" id="UP001358417">
    <property type="component" value="Unassembled WGS sequence"/>
</dbReference>
<dbReference type="FunFam" id="3.40.50.720:FF:000022">
    <property type="entry name" value="Cinnamyl alcohol dehydrogenase"/>
    <property type="match status" value="1"/>
</dbReference>
<dbReference type="InterPro" id="IPR047109">
    <property type="entry name" value="CAD-like"/>
</dbReference>
<dbReference type="GeneID" id="89970825"/>
<comment type="caution">
    <text evidence="7">The sequence shown here is derived from an EMBL/GenBank/DDBJ whole genome shotgun (WGS) entry which is preliminary data.</text>
</comment>
<dbReference type="PANTHER" id="PTHR42683">
    <property type="entry name" value="ALDEHYDE REDUCTASE"/>
    <property type="match status" value="1"/>
</dbReference>
<evidence type="ECO:0000256" key="1">
    <source>
        <dbReference type="ARBA" id="ARBA00001947"/>
    </source>
</evidence>
<evidence type="ECO:0000313" key="7">
    <source>
        <dbReference type="EMBL" id="KAK5052752.1"/>
    </source>
</evidence>
<dbReference type="EMBL" id="JAVRRD010000013">
    <property type="protein sequence ID" value="KAK5052752.1"/>
    <property type="molecule type" value="Genomic_DNA"/>
</dbReference>
<evidence type="ECO:0000256" key="3">
    <source>
        <dbReference type="ARBA" id="ARBA00022833"/>
    </source>
</evidence>
<dbReference type="SMART" id="SM00829">
    <property type="entry name" value="PKS_ER"/>
    <property type="match status" value="1"/>
</dbReference>
<comment type="similarity">
    <text evidence="5">Belongs to the zinc-containing alcohol dehydrogenase family.</text>
</comment>
<dbReference type="InterPro" id="IPR002328">
    <property type="entry name" value="ADH_Zn_CS"/>
</dbReference>
<evidence type="ECO:0000256" key="4">
    <source>
        <dbReference type="ARBA" id="ARBA00023002"/>
    </source>
</evidence>
<dbReference type="Pfam" id="PF00107">
    <property type="entry name" value="ADH_zinc_N"/>
    <property type="match status" value="1"/>
</dbReference>
<dbReference type="RefSeq" id="XP_064706452.1">
    <property type="nucleotide sequence ID" value="XM_064846227.1"/>
</dbReference>
<proteinExistence type="inferred from homology"/>
<feature type="domain" description="Enoyl reductase (ER)" evidence="6">
    <location>
        <begin position="9"/>
        <end position="327"/>
    </location>
</feature>
<dbReference type="InterPro" id="IPR036291">
    <property type="entry name" value="NAD(P)-bd_dom_sf"/>
</dbReference>
<dbReference type="GO" id="GO:0008270">
    <property type="term" value="F:zinc ion binding"/>
    <property type="evidence" value="ECO:0007669"/>
    <property type="project" value="InterPro"/>
</dbReference>
<comment type="cofactor">
    <cofactor evidence="1 5">
        <name>Zn(2+)</name>
        <dbReference type="ChEBI" id="CHEBI:29105"/>
    </cofactor>
</comment>